<feature type="transmembrane region" description="Helical" evidence="1">
    <location>
        <begin position="20"/>
        <end position="41"/>
    </location>
</feature>
<dbReference type="Proteomes" id="UP000269226">
    <property type="component" value="Plasmid pMP1"/>
</dbReference>
<evidence type="ECO:0000256" key="1">
    <source>
        <dbReference type="SAM" id="Phobius"/>
    </source>
</evidence>
<dbReference type="InterPro" id="IPR031616">
    <property type="entry name" value="BsrE-like"/>
</dbReference>
<evidence type="ECO:0000313" key="3">
    <source>
        <dbReference type="Proteomes" id="UP000269226"/>
    </source>
</evidence>
<dbReference type="RefSeq" id="WP_014868551.1">
    <property type="nucleotide sequence ID" value="NZ_AP018493.1"/>
</dbReference>
<keyword evidence="1" id="KW-0472">Membrane</keyword>
<dbReference type="NCBIfam" id="NF041589">
    <property type="entry name" value="PepG1"/>
    <property type="match status" value="1"/>
</dbReference>
<dbReference type="EMBL" id="AP018493">
    <property type="protein sequence ID" value="BBC61820.1"/>
    <property type="molecule type" value="Genomic_DNA"/>
</dbReference>
<accession>A0A2Z5Y4Z6</accession>
<proteinExistence type="predicted"/>
<sequence length="47" mass="5198">MKIGTEIDEKRSLLSAFETIQTILGFGMFTIALVGLVVTLLKNDNKK</sequence>
<protein>
    <recommendedName>
        <fullName evidence="4">Holin-like toxin</fullName>
    </recommendedName>
</protein>
<evidence type="ECO:0000313" key="2">
    <source>
        <dbReference type="EMBL" id="BBC61820.1"/>
    </source>
</evidence>
<gene>
    <name evidence="2" type="ORF">DAT561_p1119</name>
</gene>
<keyword evidence="1" id="KW-1133">Transmembrane helix</keyword>
<dbReference type="GeneID" id="39499507"/>
<keyword evidence="2" id="KW-0614">Plasmid</keyword>
<keyword evidence="1" id="KW-0812">Transmembrane</keyword>
<dbReference type="Pfam" id="PF16935">
    <property type="entry name" value="Hol_Tox"/>
    <property type="match status" value="1"/>
</dbReference>
<organism evidence="2 3">
    <name type="scientific">Melissococcus plutonius</name>
    <dbReference type="NCBI Taxonomy" id="33970"/>
    <lineage>
        <taxon>Bacteria</taxon>
        <taxon>Bacillati</taxon>
        <taxon>Bacillota</taxon>
        <taxon>Bacilli</taxon>
        <taxon>Lactobacillales</taxon>
        <taxon>Enterococcaceae</taxon>
        <taxon>Melissococcus</taxon>
    </lineage>
</organism>
<evidence type="ECO:0008006" key="4">
    <source>
        <dbReference type="Google" id="ProtNLM"/>
    </source>
</evidence>
<name>A0A2Z5Y4Z6_9ENTE</name>
<reference evidence="2 3" key="1">
    <citation type="submission" date="2018-01" db="EMBL/GenBank/DDBJ databases">
        <title>Whole genome sequence of Melissococcus plutonius DAT561.</title>
        <authorList>
            <person name="Okumura K."/>
            <person name="Takamatsu D."/>
            <person name="Okura M."/>
        </authorList>
    </citation>
    <scope>NUCLEOTIDE SEQUENCE [LARGE SCALE GENOMIC DNA]</scope>
    <source>
        <strain evidence="2 3">DAT561</strain>
        <plasmid evidence="3">pmp1 dat561 dna</plasmid>
    </source>
</reference>
<geneLocation type="plasmid" evidence="3">
    <name>pmp1 dat561 dna</name>
</geneLocation>
<dbReference type="AlphaFoldDB" id="A0A2Z5Y4Z6"/>